<name>A0AAV9JNJ7_9PEZI</name>
<feature type="region of interest" description="Disordered" evidence="2">
    <location>
        <begin position="1"/>
        <end position="141"/>
    </location>
</feature>
<accession>A0AAV9JNJ7</accession>
<feature type="region of interest" description="Disordered" evidence="2">
    <location>
        <begin position="374"/>
        <end position="399"/>
    </location>
</feature>
<feature type="compositionally biased region" description="Polar residues" evidence="2">
    <location>
        <begin position="465"/>
        <end position="479"/>
    </location>
</feature>
<feature type="region of interest" description="Disordered" evidence="2">
    <location>
        <begin position="428"/>
        <end position="515"/>
    </location>
</feature>
<feature type="compositionally biased region" description="Acidic residues" evidence="2">
    <location>
        <begin position="433"/>
        <end position="448"/>
    </location>
</feature>
<feature type="coiled-coil region" evidence="1">
    <location>
        <begin position="236"/>
        <end position="361"/>
    </location>
</feature>
<evidence type="ECO:0000313" key="4">
    <source>
        <dbReference type="Proteomes" id="UP001324427"/>
    </source>
</evidence>
<gene>
    <name evidence="3" type="ORF">LTR36_001597</name>
</gene>
<evidence type="ECO:0008006" key="5">
    <source>
        <dbReference type="Google" id="ProtNLM"/>
    </source>
</evidence>
<feature type="compositionally biased region" description="Polar residues" evidence="2">
    <location>
        <begin position="97"/>
        <end position="106"/>
    </location>
</feature>
<feature type="compositionally biased region" description="Basic and acidic residues" evidence="2">
    <location>
        <begin position="1"/>
        <end position="28"/>
    </location>
</feature>
<feature type="compositionally biased region" description="Polar residues" evidence="2">
    <location>
        <begin position="46"/>
        <end position="59"/>
    </location>
</feature>
<feature type="region of interest" description="Disordered" evidence="2">
    <location>
        <begin position="213"/>
        <end position="235"/>
    </location>
</feature>
<keyword evidence="1" id="KW-0175">Coiled coil</keyword>
<dbReference type="Gene3D" id="1.10.287.1490">
    <property type="match status" value="1"/>
</dbReference>
<organism evidence="3 4">
    <name type="scientific">Oleoguttula mirabilis</name>
    <dbReference type="NCBI Taxonomy" id="1507867"/>
    <lineage>
        <taxon>Eukaryota</taxon>
        <taxon>Fungi</taxon>
        <taxon>Dikarya</taxon>
        <taxon>Ascomycota</taxon>
        <taxon>Pezizomycotina</taxon>
        <taxon>Dothideomycetes</taxon>
        <taxon>Dothideomycetidae</taxon>
        <taxon>Mycosphaerellales</taxon>
        <taxon>Teratosphaeriaceae</taxon>
        <taxon>Oleoguttula</taxon>
    </lineage>
</organism>
<feature type="compositionally biased region" description="Acidic residues" evidence="2">
    <location>
        <begin position="79"/>
        <end position="88"/>
    </location>
</feature>
<evidence type="ECO:0000313" key="3">
    <source>
        <dbReference type="EMBL" id="KAK4546865.1"/>
    </source>
</evidence>
<reference evidence="3 4" key="1">
    <citation type="submission" date="2021-11" db="EMBL/GenBank/DDBJ databases">
        <title>Black yeast isolated from Biological Soil Crust.</title>
        <authorList>
            <person name="Kurbessoian T."/>
        </authorList>
    </citation>
    <scope>NUCLEOTIDE SEQUENCE [LARGE SCALE GENOMIC DNA]</scope>
    <source>
        <strain evidence="3 4">CCFEE 5522</strain>
    </source>
</reference>
<dbReference type="EMBL" id="JAVFHQ010000013">
    <property type="protein sequence ID" value="KAK4546865.1"/>
    <property type="molecule type" value="Genomic_DNA"/>
</dbReference>
<feature type="compositionally biased region" description="Acidic residues" evidence="2">
    <location>
        <begin position="390"/>
        <end position="399"/>
    </location>
</feature>
<feature type="region of interest" description="Disordered" evidence="2">
    <location>
        <begin position="153"/>
        <end position="183"/>
    </location>
</feature>
<dbReference type="AlphaFoldDB" id="A0AAV9JNJ7"/>
<proteinExistence type="predicted"/>
<feature type="compositionally biased region" description="Low complexity" evidence="2">
    <location>
        <begin position="492"/>
        <end position="502"/>
    </location>
</feature>
<comment type="caution">
    <text evidence="3">The sequence shown here is derived from an EMBL/GenBank/DDBJ whole genome shotgun (WGS) entry which is preliminary data.</text>
</comment>
<dbReference type="Proteomes" id="UP001324427">
    <property type="component" value="Unassembled WGS sequence"/>
</dbReference>
<evidence type="ECO:0000256" key="1">
    <source>
        <dbReference type="SAM" id="Coils"/>
    </source>
</evidence>
<keyword evidence="4" id="KW-1185">Reference proteome</keyword>
<dbReference type="SUPFAM" id="SSF57997">
    <property type="entry name" value="Tropomyosin"/>
    <property type="match status" value="1"/>
</dbReference>
<sequence>MADEDNQKAEKLAAAKKRFEQLKKEQQKKGKKGASKKKLEDDKAGTESQVEDATTSQTVAEEPSESLTAVDDGKPEATTADDDDVPTEDAEHPAPGSQPSLSLQSKQRSESFRHRSGSILTDTKAGPGPMSPGPGLEVQDLYKKQATRIEELEKENTSYKQQQEEGAARLAKADDELESLREGNSELAEYKSKATEVDRLGAELATVHRQLAQAQHAAKVPHRRVSGASPDVSQQLASKTSTIESLELELSNVRNQSNGMQSTLAERDASAKDLEDKVNAAETATESYKQELDQLKVSMAFPSDDTKAANEDPEALTKRITVLESDLRTANANLDAAQQRATTLEQKIEALTKLHKDASAASASKDKELAELRNQLKRRDRPSHVRDASEFELGEEETEAGALHTRIRALEAENFDLRRGVWRDKRAELQPGMEEDGGGPSPEYEDVDLNGPYTLHARNRGSLPRQGSTFQDVITSGISAFTGRPREPPASRPAASHAAGSPVQGRKQSLGLLSDDGGFDEEAFRLAQEEDARRRVERVKEVKRGLEKWKGWRVDLTEQRQRGVGGGRDAGPVFEL</sequence>
<evidence type="ECO:0000256" key="2">
    <source>
        <dbReference type="SAM" id="MobiDB-lite"/>
    </source>
</evidence>
<protein>
    <recommendedName>
        <fullName evidence="5">M protein repeat protein</fullName>
    </recommendedName>
</protein>